<keyword evidence="3" id="KW-1185">Reference proteome</keyword>
<gene>
    <name evidence="2" type="ORF">EJ73_01141</name>
</gene>
<evidence type="ECO:0000313" key="2">
    <source>
        <dbReference type="EMBL" id="PXX22606.1"/>
    </source>
</evidence>
<sequence length="101" mass="11330">MQQNARRVSKGRGQFYAKTTDANHKKKWEKSAISIELAPFSHQKLKRQRKSYDLSSCLYAIFIFVLACLCTSTYTILVSLGALKAYFGASPTGVFAFLNVV</sequence>
<feature type="transmembrane region" description="Helical" evidence="1">
    <location>
        <begin position="56"/>
        <end position="77"/>
    </location>
</feature>
<dbReference type="AlphaFoldDB" id="A0A318HZW3"/>
<reference evidence="2 3" key="1">
    <citation type="submission" date="2018-05" db="EMBL/GenBank/DDBJ databases">
        <title>Genomic Encyclopedia of Type Strains, Phase I: the one thousand microbial genomes (KMG-I) project.</title>
        <authorList>
            <person name="Kyrpides N."/>
        </authorList>
    </citation>
    <scope>NUCLEOTIDE SEQUENCE [LARGE SCALE GENOMIC DNA]</scope>
    <source>
        <strain evidence="2 3">DSM 15611</strain>
    </source>
</reference>
<evidence type="ECO:0000256" key="1">
    <source>
        <dbReference type="SAM" id="Phobius"/>
    </source>
</evidence>
<dbReference type="RefSeq" id="WP_110370145.1">
    <property type="nucleotide sequence ID" value="NZ_QJJX01000010.1"/>
</dbReference>
<comment type="caution">
    <text evidence="2">The sequence shown here is derived from an EMBL/GenBank/DDBJ whole genome shotgun (WGS) entry which is preliminary data.</text>
</comment>
<keyword evidence="1" id="KW-1133">Transmembrane helix</keyword>
<accession>A0A318HZW3</accession>
<dbReference type="Proteomes" id="UP000248314">
    <property type="component" value="Unassembled WGS sequence"/>
</dbReference>
<keyword evidence="1" id="KW-0472">Membrane</keyword>
<protein>
    <submittedName>
        <fullName evidence="2">Uncharacterized protein</fullName>
    </submittedName>
</protein>
<proteinExistence type="predicted"/>
<organism evidence="2 3">
    <name type="scientific">Hoylesella shahii DSM 15611 = JCM 12083</name>
    <dbReference type="NCBI Taxonomy" id="1122991"/>
    <lineage>
        <taxon>Bacteria</taxon>
        <taxon>Pseudomonadati</taxon>
        <taxon>Bacteroidota</taxon>
        <taxon>Bacteroidia</taxon>
        <taxon>Bacteroidales</taxon>
        <taxon>Prevotellaceae</taxon>
        <taxon>Hoylesella</taxon>
    </lineage>
</organism>
<evidence type="ECO:0000313" key="3">
    <source>
        <dbReference type="Proteomes" id="UP000248314"/>
    </source>
</evidence>
<name>A0A318HZW3_9BACT</name>
<keyword evidence="1" id="KW-0812">Transmembrane</keyword>
<dbReference type="EMBL" id="QJJX01000010">
    <property type="protein sequence ID" value="PXX22606.1"/>
    <property type="molecule type" value="Genomic_DNA"/>
</dbReference>